<evidence type="ECO:0000313" key="9">
    <source>
        <dbReference type="EMBL" id="MBJ6361251.1"/>
    </source>
</evidence>
<accession>A0A934J5P2</accession>
<protein>
    <recommendedName>
        <fullName evidence="2">peptidylprolyl isomerase</fullName>
        <ecNumber evidence="2">5.2.1.8</ecNumber>
    </recommendedName>
</protein>
<dbReference type="AlphaFoldDB" id="A0A934J5P2"/>
<organism evidence="9 10">
    <name type="scientific">Paenibacillus roseus</name>
    <dbReference type="NCBI Taxonomy" id="2798579"/>
    <lineage>
        <taxon>Bacteria</taxon>
        <taxon>Bacillati</taxon>
        <taxon>Bacillota</taxon>
        <taxon>Bacilli</taxon>
        <taxon>Bacillales</taxon>
        <taxon>Paenibacillaceae</taxon>
        <taxon>Paenibacillus</taxon>
    </lineage>
</organism>
<keyword evidence="7" id="KW-1133">Transmembrane helix</keyword>
<dbReference type="Gene3D" id="1.10.4030.10">
    <property type="entry name" value="Porin chaperone SurA, peptide-binding domain"/>
    <property type="match status" value="1"/>
</dbReference>
<comment type="catalytic activity">
    <reaction evidence="1">
        <text>[protein]-peptidylproline (omega=180) = [protein]-peptidylproline (omega=0)</text>
        <dbReference type="Rhea" id="RHEA:16237"/>
        <dbReference type="Rhea" id="RHEA-COMP:10747"/>
        <dbReference type="Rhea" id="RHEA-COMP:10748"/>
        <dbReference type="ChEBI" id="CHEBI:83833"/>
        <dbReference type="ChEBI" id="CHEBI:83834"/>
        <dbReference type="EC" id="5.2.1.8"/>
    </reaction>
</comment>
<dbReference type="InterPro" id="IPR000297">
    <property type="entry name" value="PPIase_PpiC"/>
</dbReference>
<evidence type="ECO:0000256" key="4">
    <source>
        <dbReference type="ARBA" id="ARBA00023110"/>
    </source>
</evidence>
<proteinExistence type="predicted"/>
<comment type="caution">
    <text evidence="9">The sequence shown here is derived from an EMBL/GenBank/DDBJ whole genome shotgun (WGS) entry which is preliminary data.</text>
</comment>
<evidence type="ECO:0000256" key="3">
    <source>
        <dbReference type="ARBA" id="ARBA00022729"/>
    </source>
</evidence>
<dbReference type="PANTHER" id="PTHR47245:SF1">
    <property type="entry name" value="FOLDASE PROTEIN PRSA"/>
    <property type="match status" value="1"/>
</dbReference>
<keyword evidence="5 6" id="KW-0413">Isomerase</keyword>
<dbReference type="InterPro" id="IPR027304">
    <property type="entry name" value="Trigger_fact/SurA_dom_sf"/>
</dbReference>
<reference evidence="9" key="1">
    <citation type="submission" date="2020-12" db="EMBL/GenBank/DDBJ databases">
        <authorList>
            <person name="Huq M.A."/>
        </authorList>
    </citation>
    <scope>NUCLEOTIDE SEQUENCE</scope>
    <source>
        <strain evidence="9">MAHUQ-46</strain>
    </source>
</reference>
<gene>
    <name evidence="9" type="ORF">JFN88_08010</name>
</gene>
<keyword evidence="7" id="KW-0812">Transmembrane</keyword>
<feature type="transmembrane region" description="Helical" evidence="7">
    <location>
        <begin position="6"/>
        <end position="27"/>
    </location>
</feature>
<dbReference type="SUPFAM" id="SSF109998">
    <property type="entry name" value="Triger factor/SurA peptide-binding domain-like"/>
    <property type="match status" value="1"/>
</dbReference>
<dbReference type="EC" id="5.2.1.8" evidence="2"/>
<dbReference type="RefSeq" id="WP_199018805.1">
    <property type="nucleotide sequence ID" value="NZ_JAELUP010000023.1"/>
</dbReference>
<dbReference type="PANTHER" id="PTHR47245">
    <property type="entry name" value="PEPTIDYLPROLYL ISOMERASE"/>
    <property type="match status" value="1"/>
</dbReference>
<name>A0A934J5P2_9BACL</name>
<sequence>MNKHNLWKGLIALQAICMIVLTVVVVVKVVPVGDKPDETPIKPDHGDSEMVDDSEIAAVVGNKVITIKALHQALVQNYGEDMLNKLMLRQAIDLETDAYGLAVTDEEIREELNERMAGYGSDFEFYTTMKNQLGMSKQEVLADIKYQLLLEKISIREIYVSDQQIQDYILLHPGDFAPQVHIRIAWIVTGSEQLARLLLEKFEEGESFSDLARRYSEDEFTAASGGDLGLVEARDPFIEEKVLKTANSMAVGAVAGPIAVSQGFAVIQLQERQEETELDYNRQKERARRQIALAESSPLSEVESSLLHKYAATVY</sequence>
<dbReference type="Pfam" id="PF00639">
    <property type="entry name" value="Rotamase"/>
    <property type="match status" value="1"/>
</dbReference>
<feature type="domain" description="PpiC" evidence="8">
    <location>
        <begin position="150"/>
        <end position="271"/>
    </location>
</feature>
<dbReference type="InterPro" id="IPR046357">
    <property type="entry name" value="PPIase_dom_sf"/>
</dbReference>
<evidence type="ECO:0000256" key="5">
    <source>
        <dbReference type="ARBA" id="ARBA00023235"/>
    </source>
</evidence>
<dbReference type="PROSITE" id="PS50198">
    <property type="entry name" value="PPIC_PPIASE_2"/>
    <property type="match status" value="1"/>
</dbReference>
<evidence type="ECO:0000313" key="10">
    <source>
        <dbReference type="Proteomes" id="UP000640274"/>
    </source>
</evidence>
<dbReference type="InterPro" id="IPR050245">
    <property type="entry name" value="PrsA_foldase"/>
</dbReference>
<dbReference type="GO" id="GO:0003755">
    <property type="term" value="F:peptidyl-prolyl cis-trans isomerase activity"/>
    <property type="evidence" value="ECO:0007669"/>
    <property type="project" value="UniProtKB-KW"/>
</dbReference>
<evidence type="ECO:0000256" key="2">
    <source>
        <dbReference type="ARBA" id="ARBA00013194"/>
    </source>
</evidence>
<keyword evidence="10" id="KW-1185">Reference proteome</keyword>
<dbReference type="PROSITE" id="PS01096">
    <property type="entry name" value="PPIC_PPIASE_1"/>
    <property type="match status" value="1"/>
</dbReference>
<evidence type="ECO:0000256" key="1">
    <source>
        <dbReference type="ARBA" id="ARBA00000971"/>
    </source>
</evidence>
<dbReference type="InterPro" id="IPR023058">
    <property type="entry name" value="PPIase_PpiC_CS"/>
</dbReference>
<dbReference type="Proteomes" id="UP000640274">
    <property type="component" value="Unassembled WGS sequence"/>
</dbReference>
<dbReference type="Gene3D" id="3.10.50.40">
    <property type="match status" value="1"/>
</dbReference>
<dbReference type="SUPFAM" id="SSF54534">
    <property type="entry name" value="FKBP-like"/>
    <property type="match status" value="1"/>
</dbReference>
<evidence type="ECO:0000256" key="6">
    <source>
        <dbReference type="PROSITE-ProRule" id="PRU00278"/>
    </source>
</evidence>
<keyword evidence="7" id="KW-0472">Membrane</keyword>
<keyword evidence="3" id="KW-0732">Signal</keyword>
<evidence type="ECO:0000256" key="7">
    <source>
        <dbReference type="SAM" id="Phobius"/>
    </source>
</evidence>
<dbReference type="EMBL" id="JAELUP010000023">
    <property type="protein sequence ID" value="MBJ6361251.1"/>
    <property type="molecule type" value="Genomic_DNA"/>
</dbReference>
<evidence type="ECO:0000259" key="8">
    <source>
        <dbReference type="PROSITE" id="PS50198"/>
    </source>
</evidence>
<keyword evidence="4 6" id="KW-0697">Rotamase</keyword>